<dbReference type="InterPro" id="IPR011701">
    <property type="entry name" value="MFS"/>
</dbReference>
<keyword evidence="3 6" id="KW-0812">Transmembrane</keyword>
<evidence type="ECO:0000256" key="4">
    <source>
        <dbReference type="ARBA" id="ARBA00022989"/>
    </source>
</evidence>
<dbReference type="InterPro" id="IPR036259">
    <property type="entry name" value="MFS_trans_sf"/>
</dbReference>
<feature type="transmembrane region" description="Helical" evidence="6">
    <location>
        <begin position="308"/>
        <end position="324"/>
    </location>
</feature>
<dbReference type="Gene3D" id="1.20.1250.20">
    <property type="entry name" value="MFS general substrate transporter like domains"/>
    <property type="match status" value="2"/>
</dbReference>
<keyword evidence="5 6" id="KW-0472">Membrane</keyword>
<dbReference type="PANTHER" id="PTHR11360:SF308">
    <property type="entry name" value="BLL3089 PROTEIN"/>
    <property type="match status" value="1"/>
</dbReference>
<dbReference type="Proteomes" id="UP000065533">
    <property type="component" value="Chromosome"/>
</dbReference>
<dbReference type="SUPFAM" id="SSF103473">
    <property type="entry name" value="MFS general substrate transporter"/>
    <property type="match status" value="1"/>
</dbReference>
<feature type="transmembrane region" description="Helical" evidence="6">
    <location>
        <begin position="151"/>
        <end position="172"/>
    </location>
</feature>
<sequence length="424" mass="46863">MKKTKGKRINGNGVIQTPFYYGWVIVILAGLSHFFSGPGQTYSNAIFIDYYIEEFGWSRSTVSGIYSSATLLAGFLLFIIGRMIDKVGARKMAIAVSLILAAASIFNSFVVNWVMLFMGFFAIRLFGQGSMTLVPNALIPQWFIQKRGRALGLAALGGMIGSAAFPLINVWLIEAYGWRTTWQILGASIVLIFTPLAFFFIRNRPEDIGLLPDNGPLVRDEDQQKPLSSDSSWTVKEAKKTRSFWLLLFCVVVPALVNTGMTFHLVSIFSIQSLAPETAATVLSLMAIIGFPVTFLAGYLLDKIRVQWMLAFVFVGEIASIFLLKEADLFSGAILFAVVWGFMLGIERVTLSVVWPNYFGRQYLGSITGISMAFMVVGSALGPLPFGLFYDFFGGYKEVLWVIMIFPLLGIVAALLANPPEKKE</sequence>
<reference evidence="8" key="1">
    <citation type="submission" date="2016-01" db="EMBL/GenBank/DDBJ databases">
        <title>Complete genome of Planococcus kocurri type strain.</title>
        <authorList>
            <person name="See-Too W.S."/>
        </authorList>
    </citation>
    <scope>NUCLEOTIDE SEQUENCE [LARGE SCALE GENOMIC DNA]</scope>
    <source>
        <strain evidence="8">ATCC 43650</strain>
    </source>
</reference>
<feature type="transmembrane region" description="Helical" evidence="6">
    <location>
        <begin position="92"/>
        <end position="110"/>
    </location>
</feature>
<comment type="subcellular location">
    <subcellularLocation>
        <location evidence="1">Cell membrane</location>
        <topology evidence="1">Multi-pass membrane protein</topology>
    </subcellularLocation>
</comment>
<evidence type="ECO:0000259" key="7">
    <source>
        <dbReference type="PROSITE" id="PS50850"/>
    </source>
</evidence>
<gene>
    <name evidence="8" type="ORF">AUO94_10890</name>
</gene>
<feature type="transmembrane region" description="Helical" evidence="6">
    <location>
        <begin position="116"/>
        <end position="139"/>
    </location>
</feature>
<evidence type="ECO:0000256" key="2">
    <source>
        <dbReference type="ARBA" id="ARBA00022448"/>
    </source>
</evidence>
<keyword evidence="2" id="KW-0813">Transport</keyword>
<keyword evidence="4 6" id="KW-1133">Transmembrane helix</keyword>
<dbReference type="RefSeq" id="WP_058385794.1">
    <property type="nucleotide sequence ID" value="NZ_CP013661.2"/>
</dbReference>
<dbReference type="CDD" id="cd17355">
    <property type="entry name" value="MFS_YcxA_like"/>
    <property type="match status" value="1"/>
</dbReference>
<evidence type="ECO:0000313" key="9">
    <source>
        <dbReference type="Proteomes" id="UP000065533"/>
    </source>
</evidence>
<feature type="transmembrane region" description="Helical" evidence="6">
    <location>
        <begin position="57"/>
        <end position="80"/>
    </location>
</feature>
<feature type="transmembrane region" description="Helical" evidence="6">
    <location>
        <begin position="278"/>
        <end position="301"/>
    </location>
</feature>
<dbReference type="InterPro" id="IPR020846">
    <property type="entry name" value="MFS_dom"/>
</dbReference>
<accession>A0ABN4JZ27</accession>
<dbReference type="InterPro" id="IPR050327">
    <property type="entry name" value="Proton-linked_MCT"/>
</dbReference>
<feature type="transmembrane region" description="Helical" evidence="6">
    <location>
        <begin position="184"/>
        <end position="201"/>
    </location>
</feature>
<dbReference type="EMBL" id="CP013661">
    <property type="protein sequence ID" value="ALS79139.1"/>
    <property type="molecule type" value="Genomic_DNA"/>
</dbReference>
<feature type="domain" description="Major facilitator superfamily (MFS) profile" evidence="7">
    <location>
        <begin position="25"/>
        <end position="422"/>
    </location>
</feature>
<keyword evidence="9" id="KW-1185">Reference proteome</keyword>
<dbReference type="PROSITE" id="PS50850">
    <property type="entry name" value="MFS"/>
    <property type="match status" value="1"/>
</dbReference>
<protein>
    <submittedName>
        <fullName evidence="8">MFS transporter</fullName>
    </submittedName>
</protein>
<evidence type="ECO:0000313" key="8">
    <source>
        <dbReference type="EMBL" id="ALS79139.1"/>
    </source>
</evidence>
<name>A0ABN4JZ27_9BACL</name>
<evidence type="ECO:0000256" key="1">
    <source>
        <dbReference type="ARBA" id="ARBA00004651"/>
    </source>
</evidence>
<proteinExistence type="predicted"/>
<evidence type="ECO:0000256" key="3">
    <source>
        <dbReference type="ARBA" id="ARBA00022692"/>
    </source>
</evidence>
<organism evidence="8 9">
    <name type="scientific">Planococcus kocurii</name>
    <dbReference type="NCBI Taxonomy" id="1374"/>
    <lineage>
        <taxon>Bacteria</taxon>
        <taxon>Bacillati</taxon>
        <taxon>Bacillota</taxon>
        <taxon>Bacilli</taxon>
        <taxon>Bacillales</taxon>
        <taxon>Caryophanaceae</taxon>
        <taxon>Planococcus</taxon>
    </lineage>
</organism>
<dbReference type="Pfam" id="PF07690">
    <property type="entry name" value="MFS_1"/>
    <property type="match status" value="1"/>
</dbReference>
<feature type="transmembrane region" description="Helical" evidence="6">
    <location>
        <begin position="244"/>
        <end position="266"/>
    </location>
</feature>
<evidence type="ECO:0000256" key="6">
    <source>
        <dbReference type="SAM" id="Phobius"/>
    </source>
</evidence>
<feature type="transmembrane region" description="Helical" evidence="6">
    <location>
        <begin position="330"/>
        <end position="351"/>
    </location>
</feature>
<feature type="transmembrane region" description="Helical" evidence="6">
    <location>
        <begin position="399"/>
        <end position="417"/>
    </location>
</feature>
<dbReference type="PANTHER" id="PTHR11360">
    <property type="entry name" value="MONOCARBOXYLATE TRANSPORTER"/>
    <property type="match status" value="1"/>
</dbReference>
<feature type="transmembrane region" description="Helical" evidence="6">
    <location>
        <begin position="20"/>
        <end position="37"/>
    </location>
</feature>
<evidence type="ECO:0000256" key="5">
    <source>
        <dbReference type="ARBA" id="ARBA00023136"/>
    </source>
</evidence>
<feature type="transmembrane region" description="Helical" evidence="6">
    <location>
        <begin position="363"/>
        <end position="387"/>
    </location>
</feature>